<dbReference type="InterPro" id="IPR050708">
    <property type="entry name" value="T6SS_VgrG/RHS"/>
</dbReference>
<dbReference type="PANTHER" id="PTHR32305">
    <property type="match status" value="1"/>
</dbReference>
<name>A0A6G8S0X5_9GAMM</name>
<dbReference type="EMBL" id="CP049916">
    <property type="protein sequence ID" value="QIO07849.1"/>
    <property type="molecule type" value="Genomic_DNA"/>
</dbReference>
<dbReference type="InterPro" id="IPR022385">
    <property type="entry name" value="Rhs_assc_core"/>
</dbReference>
<evidence type="ECO:0000313" key="3">
    <source>
        <dbReference type="EMBL" id="QIO07849.1"/>
    </source>
</evidence>
<reference evidence="3 4" key="1">
    <citation type="submission" date="2020-03" db="EMBL/GenBank/DDBJ databases">
        <authorList>
            <person name="Zhu W."/>
        </authorList>
    </citation>
    <scope>NUCLEOTIDE SEQUENCE [LARGE SCALE GENOMIC DNA]</scope>
    <source>
        <strain evidence="3 4">185</strain>
    </source>
</reference>
<keyword evidence="1" id="KW-0175">Coiled coil</keyword>
<dbReference type="InterPro" id="IPR001826">
    <property type="entry name" value="RHS"/>
</dbReference>
<feature type="domain" description="RHS protein conserved region" evidence="2">
    <location>
        <begin position="87"/>
        <end position="120"/>
    </location>
</feature>
<dbReference type="Gene3D" id="2.180.10.10">
    <property type="entry name" value="RHS repeat-associated core"/>
    <property type="match status" value="1"/>
</dbReference>
<proteinExistence type="predicted"/>
<keyword evidence="4" id="KW-1185">Reference proteome</keyword>
<dbReference type="PRINTS" id="PR00394">
    <property type="entry name" value="RHSPROTEIN"/>
</dbReference>
<dbReference type="NCBIfam" id="TIGR03696">
    <property type="entry name" value="Rhs_assc_core"/>
    <property type="match status" value="1"/>
</dbReference>
<sequence>MIWESKTTTTYKVQNSQADNPKKQEYTKHYIYEPNSFVPALQAGYSQFIKLIETPDYSRFKTEPYSIYKDPVWKTETRKQRTELERVAFYHCDQVGTPQSLSNELEECVWSIRQSTWGRAEEISQPNPDNPFEQTEIRFQGQYYDEETGLHYNRYRYYEPHSARYISKDPIGLQGGLNNSAYVSDPNQWVDPLGLAGIWTNGKGAYSDRKEGSDWYPASDSYGRPDSQALAQENKLNQLRQQQIEMDHWRKEQVAQRKAIEENNAKYNEWAREQNRKAEQQLRIYNASQIPKIETPWVPPALPQEVVDFSAGVGDMLSFGATDYIRDKMGTNGVVDKGSYSYGSGQATGVAVGMMTEFGAAASARGVGTVAQIGTTNVLKASAISSVTGQVYTCNCDYASVNINTPIGSVGTTVNLLSPDVFGSVGGSASNVAEPAGKAIAKAIGLPTKHIEKPKPASLSVTFGKVENISENENRAREVSEFLKGKSYNTTVTAPVVGITGGYTFPGQTIDEGKDPFKEKYATERGWSMGGGGVDASVSGSVKIIGKGGWYDPSERNK</sequence>
<dbReference type="Pfam" id="PF03527">
    <property type="entry name" value="RHS"/>
    <property type="match status" value="1"/>
</dbReference>
<feature type="coiled-coil region" evidence="1">
    <location>
        <begin position="232"/>
        <end position="288"/>
    </location>
</feature>
<protein>
    <recommendedName>
        <fullName evidence="2">RHS protein conserved region domain-containing protein</fullName>
    </recommendedName>
</protein>
<accession>A0A6G8S0X5</accession>
<evidence type="ECO:0000313" key="4">
    <source>
        <dbReference type="Proteomes" id="UP000501939"/>
    </source>
</evidence>
<evidence type="ECO:0000259" key="2">
    <source>
        <dbReference type="Pfam" id="PF03527"/>
    </source>
</evidence>
<organism evidence="3 4">
    <name type="scientific">Acinetobacter lanii</name>
    <dbReference type="NCBI Taxonomy" id="2715163"/>
    <lineage>
        <taxon>Bacteria</taxon>
        <taxon>Pseudomonadati</taxon>
        <taxon>Pseudomonadota</taxon>
        <taxon>Gammaproteobacteria</taxon>
        <taxon>Moraxellales</taxon>
        <taxon>Moraxellaceae</taxon>
        <taxon>Acinetobacter</taxon>
    </lineage>
</organism>
<gene>
    <name evidence="3" type="ORF">G8D99_01590</name>
</gene>
<dbReference type="KEGG" id="alj:G8D99_01590"/>
<dbReference type="PANTHER" id="PTHR32305:SF15">
    <property type="entry name" value="PROTEIN RHSA-RELATED"/>
    <property type="match status" value="1"/>
</dbReference>
<dbReference type="Proteomes" id="UP000501939">
    <property type="component" value="Chromosome"/>
</dbReference>
<evidence type="ECO:0000256" key="1">
    <source>
        <dbReference type="SAM" id="Coils"/>
    </source>
</evidence>
<dbReference type="AlphaFoldDB" id="A0A6G8S0X5"/>